<organism evidence="2 3">
    <name type="scientific">Halorientalis persicus</name>
    <dbReference type="NCBI Taxonomy" id="1367881"/>
    <lineage>
        <taxon>Archaea</taxon>
        <taxon>Methanobacteriati</taxon>
        <taxon>Methanobacteriota</taxon>
        <taxon>Stenosarchaea group</taxon>
        <taxon>Halobacteria</taxon>
        <taxon>Halobacteriales</taxon>
        <taxon>Haloarculaceae</taxon>
        <taxon>Halorientalis</taxon>
    </lineage>
</organism>
<sequence length="87" mass="9641">MLHGYSDAIRDNRKVVIANSKWVERCLTSLVIGVLYMLGGAVLVVLPNHIYVSGLVFAGISGAALLIGKYILREEYLTLEREHPDND</sequence>
<evidence type="ECO:0000313" key="3">
    <source>
        <dbReference type="Proteomes" id="UP000198775"/>
    </source>
</evidence>
<reference evidence="3" key="1">
    <citation type="submission" date="2016-10" db="EMBL/GenBank/DDBJ databases">
        <authorList>
            <person name="Varghese N."/>
            <person name="Submissions S."/>
        </authorList>
    </citation>
    <scope>NUCLEOTIDE SEQUENCE [LARGE SCALE GENOMIC DNA]</scope>
    <source>
        <strain evidence="3">IBRC-M 10043</strain>
    </source>
</reference>
<dbReference type="EMBL" id="FOCX01000009">
    <property type="protein sequence ID" value="SEO20051.1"/>
    <property type="molecule type" value="Genomic_DNA"/>
</dbReference>
<evidence type="ECO:0000256" key="1">
    <source>
        <dbReference type="SAM" id="Phobius"/>
    </source>
</evidence>
<accession>A0A1H8MRC9</accession>
<proteinExistence type="predicted"/>
<keyword evidence="3" id="KW-1185">Reference proteome</keyword>
<evidence type="ECO:0000313" key="2">
    <source>
        <dbReference type="EMBL" id="SEO20051.1"/>
    </source>
</evidence>
<keyword evidence="1" id="KW-0812">Transmembrane</keyword>
<feature type="transmembrane region" description="Helical" evidence="1">
    <location>
        <begin position="22"/>
        <end position="44"/>
    </location>
</feature>
<keyword evidence="1" id="KW-1133">Transmembrane helix</keyword>
<keyword evidence="1" id="KW-0472">Membrane</keyword>
<dbReference type="Proteomes" id="UP000198775">
    <property type="component" value="Unassembled WGS sequence"/>
</dbReference>
<feature type="transmembrane region" description="Helical" evidence="1">
    <location>
        <begin position="50"/>
        <end position="72"/>
    </location>
</feature>
<protein>
    <submittedName>
        <fullName evidence="2">Uncharacterized protein</fullName>
    </submittedName>
</protein>
<gene>
    <name evidence="2" type="ORF">SAMN05216388_100999</name>
</gene>
<name>A0A1H8MRC9_9EURY</name>
<dbReference type="AlphaFoldDB" id="A0A1H8MRC9"/>